<dbReference type="EMBL" id="REFI01000007">
    <property type="protein sequence ID" value="RMA78545.1"/>
    <property type="molecule type" value="Genomic_DNA"/>
</dbReference>
<dbReference type="InterPro" id="IPR036191">
    <property type="entry name" value="RRF_sf"/>
</dbReference>
<comment type="caution">
    <text evidence="4">The sequence shown here is derived from an EMBL/GenBank/DDBJ whole genome shotgun (WGS) entry which is preliminary data.</text>
</comment>
<gene>
    <name evidence="4" type="ORF">JN00_0375</name>
</gene>
<dbReference type="PANTHER" id="PTHR20982:SF3">
    <property type="entry name" value="MITOCHONDRIAL RIBOSOME RECYCLING FACTOR PSEUDO 1"/>
    <property type="match status" value="1"/>
</dbReference>
<evidence type="ECO:0000256" key="2">
    <source>
        <dbReference type="ARBA" id="ARBA00022917"/>
    </source>
</evidence>
<organism evidence="4 5">
    <name type="scientific">Metamycoplasma subdolum</name>
    <dbReference type="NCBI Taxonomy" id="92407"/>
    <lineage>
        <taxon>Bacteria</taxon>
        <taxon>Bacillati</taxon>
        <taxon>Mycoplasmatota</taxon>
        <taxon>Mycoplasmoidales</taxon>
        <taxon>Metamycoplasmataceae</taxon>
        <taxon>Metamycoplasma</taxon>
    </lineage>
</organism>
<dbReference type="Gene3D" id="1.10.132.20">
    <property type="entry name" value="Ribosome-recycling factor"/>
    <property type="match status" value="1"/>
</dbReference>
<evidence type="ECO:0000313" key="4">
    <source>
        <dbReference type="EMBL" id="RMA78545.1"/>
    </source>
</evidence>
<keyword evidence="5" id="KW-1185">Reference proteome</keyword>
<dbReference type="GO" id="GO:0043023">
    <property type="term" value="F:ribosomal large subunit binding"/>
    <property type="evidence" value="ECO:0007669"/>
    <property type="project" value="TreeGrafter"/>
</dbReference>
<dbReference type="InterPro" id="IPR023584">
    <property type="entry name" value="Ribosome_recyc_fac_dom"/>
</dbReference>
<dbReference type="Gene3D" id="3.30.1360.40">
    <property type="match status" value="1"/>
</dbReference>
<dbReference type="GO" id="GO:0006412">
    <property type="term" value="P:translation"/>
    <property type="evidence" value="ECO:0007669"/>
    <property type="project" value="UniProtKB-KW"/>
</dbReference>
<dbReference type="OrthoDB" id="9804006at2"/>
<dbReference type="Pfam" id="PF01765">
    <property type="entry name" value="RRF"/>
    <property type="match status" value="1"/>
</dbReference>
<feature type="domain" description="Ribosome recycling factor" evidence="3">
    <location>
        <begin position="22"/>
        <end position="181"/>
    </location>
</feature>
<dbReference type="InterPro" id="IPR002661">
    <property type="entry name" value="Ribosome_recyc_fac"/>
</dbReference>
<comment type="similarity">
    <text evidence="1">Belongs to the RRF family.</text>
</comment>
<accession>A0A3M0A7U2</accession>
<dbReference type="Proteomes" id="UP000267246">
    <property type="component" value="Unassembled WGS sequence"/>
</dbReference>
<evidence type="ECO:0000313" key="5">
    <source>
        <dbReference type="Proteomes" id="UP000267246"/>
    </source>
</evidence>
<evidence type="ECO:0000259" key="3">
    <source>
        <dbReference type="Pfam" id="PF01765"/>
    </source>
</evidence>
<reference evidence="4 5" key="1">
    <citation type="submission" date="2018-10" db="EMBL/GenBank/DDBJ databases">
        <title>Genomic Encyclopedia of Archaeal and Bacterial Type Strains, Phase II (KMG-II): from individual species to whole genera.</title>
        <authorList>
            <person name="Goeker M."/>
        </authorList>
    </citation>
    <scope>NUCLEOTIDE SEQUENCE [LARGE SCALE GENOMIC DNA]</scope>
    <source>
        <strain evidence="4 5">ATCC 29870</strain>
    </source>
</reference>
<name>A0A3M0A7U2_9BACT</name>
<keyword evidence="2" id="KW-0648">Protein biosynthesis</keyword>
<dbReference type="SUPFAM" id="SSF55194">
    <property type="entry name" value="Ribosome recycling factor, RRF"/>
    <property type="match status" value="1"/>
</dbReference>
<evidence type="ECO:0000256" key="1">
    <source>
        <dbReference type="ARBA" id="ARBA00005912"/>
    </source>
</evidence>
<dbReference type="PANTHER" id="PTHR20982">
    <property type="entry name" value="RIBOSOME RECYCLING FACTOR"/>
    <property type="match status" value="1"/>
</dbReference>
<sequence length="183" mass="21237">MDLDLYILELNEATNKTLENYENQLTKVVVGRANPNLVNKIKIEYYDSFVNLEEIASIQIASALQLIVKPYDVAVIKDIEKAIMNYKLNVTIANEGHQLRLTYPMMTTEKRKEMVKQLSVITEQAKVGIRQARQDVNKKIKSDENLSEDLQKQYLDIIQKHIDETIEKILKIQEVKEKDLMTI</sequence>
<proteinExistence type="inferred from homology"/>
<dbReference type="FunFam" id="3.30.1360.40:FF:000001">
    <property type="entry name" value="Ribosome-recycling factor"/>
    <property type="match status" value="1"/>
</dbReference>
<protein>
    <submittedName>
        <fullName evidence="4">Ribosome recycling factor</fullName>
    </submittedName>
</protein>
<dbReference type="RefSeq" id="WP_121940848.1">
    <property type="nucleotide sequence ID" value="NZ_CP137846.1"/>
</dbReference>
<dbReference type="AlphaFoldDB" id="A0A3M0A7U2"/>